<keyword evidence="7 8" id="KW-0539">Nucleus</keyword>
<dbReference type="Gene3D" id="3.40.1440.10">
    <property type="entry name" value="GIY-YIG endonuclease"/>
    <property type="match status" value="1"/>
</dbReference>
<comment type="caution">
    <text evidence="8">Lacks conserved residue(s) required for the propagation of feature annotation.</text>
</comment>
<evidence type="ECO:0000256" key="4">
    <source>
        <dbReference type="ARBA" id="ARBA00022801"/>
    </source>
</evidence>
<dbReference type="InterPro" id="IPR048749">
    <property type="entry name" value="SLX1_C"/>
</dbReference>
<proteinExistence type="inferred from homology"/>
<evidence type="ECO:0000256" key="2">
    <source>
        <dbReference type="ARBA" id="ARBA00022759"/>
    </source>
</evidence>
<keyword evidence="1 8" id="KW-0540">Nuclease</keyword>
<comment type="subunit">
    <text evidence="8">Forms a heterodimer with SLX4.</text>
</comment>
<evidence type="ECO:0000313" key="11">
    <source>
        <dbReference type="EMBL" id="KAL0956180.1"/>
    </source>
</evidence>
<keyword evidence="12" id="KW-1185">Reference proteome</keyword>
<feature type="domain" description="GIY-YIG" evidence="10">
    <location>
        <begin position="19"/>
        <end position="101"/>
    </location>
</feature>
<dbReference type="PANTHER" id="PTHR20208:SF10">
    <property type="entry name" value="STRUCTURE-SPECIFIC ENDONUCLEASE SUBUNIT SLX1"/>
    <property type="match status" value="1"/>
</dbReference>
<dbReference type="PRINTS" id="PR00929">
    <property type="entry name" value="ATHOOK"/>
</dbReference>
<comment type="subcellular location">
    <subcellularLocation>
        <location evidence="8">Nucleus</location>
    </subcellularLocation>
</comment>
<dbReference type="SMART" id="SM00384">
    <property type="entry name" value="AT_hook"/>
    <property type="match status" value="3"/>
</dbReference>
<dbReference type="CDD" id="cd10455">
    <property type="entry name" value="GIY-YIG_SLX1"/>
    <property type="match status" value="1"/>
</dbReference>
<comment type="caution">
    <text evidence="11">The sequence shown here is derived from an EMBL/GenBank/DDBJ whole genome shotgun (WGS) entry which is preliminary data.</text>
</comment>
<dbReference type="InterPro" id="IPR035901">
    <property type="entry name" value="GIY-YIG_endonuc_sf"/>
</dbReference>
<evidence type="ECO:0000259" key="10">
    <source>
        <dbReference type="PROSITE" id="PS50164"/>
    </source>
</evidence>
<feature type="compositionally biased region" description="Basic residues" evidence="9">
    <location>
        <begin position="502"/>
        <end position="511"/>
    </location>
</feature>
<gene>
    <name evidence="11" type="ORF">HGRIS_002340</name>
</gene>
<dbReference type="Proteomes" id="UP001556367">
    <property type="component" value="Unassembled WGS sequence"/>
</dbReference>
<dbReference type="Pfam" id="PF01541">
    <property type="entry name" value="GIY-YIG"/>
    <property type="match status" value="1"/>
</dbReference>
<dbReference type="InterPro" id="IPR050381">
    <property type="entry name" value="SLX1_endonuclease"/>
</dbReference>
<comment type="cofactor">
    <cofactor evidence="8">
        <name>a divalent metal cation</name>
        <dbReference type="ChEBI" id="CHEBI:60240"/>
    </cofactor>
</comment>
<dbReference type="Gene3D" id="3.30.40.10">
    <property type="entry name" value="Zinc/RING finger domain, C3HC4 (zinc finger)"/>
    <property type="match status" value="1"/>
</dbReference>
<dbReference type="Pfam" id="PF21202">
    <property type="entry name" value="SLX1_C"/>
    <property type="match status" value="1"/>
</dbReference>
<dbReference type="InterPro" id="IPR027520">
    <property type="entry name" value="Slx1"/>
</dbReference>
<evidence type="ECO:0000256" key="6">
    <source>
        <dbReference type="ARBA" id="ARBA00023204"/>
    </source>
</evidence>
<keyword evidence="6 8" id="KW-0234">DNA repair</keyword>
<keyword evidence="4 8" id="KW-0378">Hydrolase</keyword>
<feature type="compositionally biased region" description="Basic and acidic residues" evidence="9">
    <location>
        <begin position="560"/>
        <end position="572"/>
    </location>
</feature>
<evidence type="ECO:0000256" key="1">
    <source>
        <dbReference type="ARBA" id="ARBA00022722"/>
    </source>
</evidence>
<evidence type="ECO:0000256" key="8">
    <source>
        <dbReference type="HAMAP-Rule" id="MF_03100"/>
    </source>
</evidence>
<keyword evidence="2 8" id="KW-0255">Endonuclease</keyword>
<evidence type="ECO:0000256" key="9">
    <source>
        <dbReference type="SAM" id="MobiDB-lite"/>
    </source>
</evidence>
<dbReference type="InterPro" id="IPR000305">
    <property type="entry name" value="GIY-YIG_endonuc"/>
</dbReference>
<sequence>MSTTKPPSRSTLENHAFPAFYACYLLQSVQTPRSTATYIGSTPNPPRRIRQHNGEITAGARKTKHKRPWVMQMIVHGFPSKLAALQFEWAWQHPYVARHLRNESGKAVFSKSSKNRYLKGNIQVVRTMIASHPYNTWPLHVKLFTTQAVKFWEDASHPTIPLPGFTLSTELEGVDGKSGHAGSGRQGPIEVTDGHLTTAYLAKNSALLASGSTVSCSVCHEPLHDYASNPLATTLCPHMDCTSTAHMVCLSRSFAAAQQNSSSSLTPRGGSCTECRSYILWGDIVRGCYRRAAGGLAPILDDDIAEGAQEDTGALFDSDSDNAIEMRALGMPAESPKRRGRPPKEGIRTSLPTASRRRNQGLQSEEGEIFDLNVSPPSDCGSDDFNAMLAPKRGRPRKGRAVEQEAGSARESSPLTKRRKTRIKDVAESGEGHITGWSKTGLAGPSSVPAPASRGKGRPKKMAALPETSASGGKAQVAASPLAPAPSPRKRGRPPKSPTTRRSAHTNARSRKLVDDSESGEFFDLNNIVDSGSDDEPMDPVPRSKAWSTNHSTFTRPGRSRTEATPRRRDPSPSRSLVPLDNTDNVCDVLDRAMSTLSVSSPDPSRPLTPVYMDADIIELSD</sequence>
<keyword evidence="5 8" id="KW-0233">DNA recombination</keyword>
<dbReference type="InterPro" id="IPR017956">
    <property type="entry name" value="AT_hook_DNA-bd_motif"/>
</dbReference>
<dbReference type="EMBL" id="JASNQZ010000006">
    <property type="protein sequence ID" value="KAL0956180.1"/>
    <property type="molecule type" value="Genomic_DNA"/>
</dbReference>
<dbReference type="SUPFAM" id="SSF82771">
    <property type="entry name" value="GIY-YIG endonuclease"/>
    <property type="match status" value="1"/>
</dbReference>
<evidence type="ECO:0000256" key="3">
    <source>
        <dbReference type="ARBA" id="ARBA00022763"/>
    </source>
</evidence>
<dbReference type="HAMAP" id="MF_03100">
    <property type="entry name" value="Endonuc_su_Slx1"/>
    <property type="match status" value="1"/>
</dbReference>
<evidence type="ECO:0000256" key="5">
    <source>
        <dbReference type="ARBA" id="ARBA00023172"/>
    </source>
</evidence>
<reference evidence="12" key="1">
    <citation type="submission" date="2024-06" db="EMBL/GenBank/DDBJ databases">
        <title>Multi-omics analyses provide insights into the biosynthesis of the anticancer antibiotic pleurotin in Hohenbuehelia grisea.</title>
        <authorList>
            <person name="Weaver J.A."/>
            <person name="Alberti F."/>
        </authorList>
    </citation>
    <scope>NUCLEOTIDE SEQUENCE [LARGE SCALE GENOMIC DNA]</scope>
    <source>
        <strain evidence="12">T-177</strain>
    </source>
</reference>
<evidence type="ECO:0000313" key="12">
    <source>
        <dbReference type="Proteomes" id="UP001556367"/>
    </source>
</evidence>
<keyword evidence="3 8" id="KW-0227">DNA damage</keyword>
<accession>A0ABR3JK65</accession>
<dbReference type="PROSITE" id="PS50164">
    <property type="entry name" value="GIY_YIG"/>
    <property type="match status" value="1"/>
</dbReference>
<dbReference type="PANTHER" id="PTHR20208">
    <property type="entry name" value="STRUCTURE-SPECIFIC ENDONUCLEASE SUBUNIT SLX1"/>
    <property type="match status" value="1"/>
</dbReference>
<comment type="similarity">
    <text evidence="8">Belongs to the SLX1 family.</text>
</comment>
<feature type="region of interest" description="Disordered" evidence="9">
    <location>
        <begin position="329"/>
        <end position="583"/>
    </location>
</feature>
<name>A0ABR3JK65_9AGAR</name>
<organism evidence="11 12">
    <name type="scientific">Hohenbuehelia grisea</name>
    <dbReference type="NCBI Taxonomy" id="104357"/>
    <lineage>
        <taxon>Eukaryota</taxon>
        <taxon>Fungi</taxon>
        <taxon>Dikarya</taxon>
        <taxon>Basidiomycota</taxon>
        <taxon>Agaricomycotina</taxon>
        <taxon>Agaricomycetes</taxon>
        <taxon>Agaricomycetidae</taxon>
        <taxon>Agaricales</taxon>
        <taxon>Pleurotineae</taxon>
        <taxon>Pleurotaceae</taxon>
        <taxon>Hohenbuehelia</taxon>
    </lineage>
</organism>
<protein>
    <recommendedName>
        <fullName evidence="10">GIY-YIG domain-containing protein</fullName>
    </recommendedName>
</protein>
<feature type="compositionally biased region" description="Polar residues" evidence="9">
    <location>
        <begin position="546"/>
        <end position="555"/>
    </location>
</feature>
<comment type="function">
    <text evidence="8">Catalytic subunit of the SLX1-SLX4 structure-specific endonuclease that resolves DNA secondary structures generated during DNA repair and recombination. Has endonuclease activity towards branched DNA substrates, introducing single-strand cuts in duplex DNA close to junctions with ss-DNA.</text>
</comment>
<dbReference type="InterPro" id="IPR013083">
    <property type="entry name" value="Znf_RING/FYVE/PHD"/>
</dbReference>
<evidence type="ECO:0000256" key="7">
    <source>
        <dbReference type="ARBA" id="ARBA00023242"/>
    </source>
</evidence>